<sequence length="170" mass="17765">MTGITGRGARAVWMVAVGVLCAAQSTASAAWADAPDGGMETTHGPSPISNADSWLEIDRTLNVLAPLSKGTAGSDHDGGGGAIEQHHAAPWLDATELRGGDAVTMTDPLDAWQSGDRAKARRLVTESEALRERARAVRVDPPRNSWGVVEPKVGDGVLDVFLSQAADRMA</sequence>
<comment type="caution">
    <text evidence="3">The sequence shown here is derived from an EMBL/GenBank/DDBJ whole genome shotgun (WGS) entry which is preliminary data.</text>
</comment>
<reference evidence="4" key="1">
    <citation type="submission" date="2023-07" db="EMBL/GenBank/DDBJ databases">
        <title>30 novel species of actinomycetes from the DSMZ collection.</title>
        <authorList>
            <person name="Nouioui I."/>
        </authorList>
    </citation>
    <scope>NUCLEOTIDE SEQUENCE [LARGE SCALE GENOMIC DNA]</scope>
    <source>
        <strain evidence="4">DSM 41770</strain>
    </source>
</reference>
<evidence type="ECO:0000256" key="2">
    <source>
        <dbReference type="SAM" id="SignalP"/>
    </source>
</evidence>
<dbReference type="EMBL" id="JAVREX010000013">
    <property type="protein sequence ID" value="MDT0431024.1"/>
    <property type="molecule type" value="Genomic_DNA"/>
</dbReference>
<evidence type="ECO:0000256" key="1">
    <source>
        <dbReference type="SAM" id="MobiDB-lite"/>
    </source>
</evidence>
<keyword evidence="4" id="KW-1185">Reference proteome</keyword>
<feature type="region of interest" description="Disordered" evidence="1">
    <location>
        <begin position="32"/>
        <end position="51"/>
    </location>
</feature>
<feature type="chain" id="PRO_5046865137" evidence="2">
    <location>
        <begin position="30"/>
        <end position="170"/>
    </location>
</feature>
<accession>A0ABU2RUI6</accession>
<name>A0ABU2RUI6_9ACTN</name>
<gene>
    <name evidence="3" type="ORF">RM649_25705</name>
</gene>
<evidence type="ECO:0000313" key="4">
    <source>
        <dbReference type="Proteomes" id="UP001183777"/>
    </source>
</evidence>
<dbReference type="Proteomes" id="UP001183777">
    <property type="component" value="Unassembled WGS sequence"/>
</dbReference>
<evidence type="ECO:0000313" key="3">
    <source>
        <dbReference type="EMBL" id="MDT0431024.1"/>
    </source>
</evidence>
<protein>
    <submittedName>
        <fullName evidence="3">Uncharacterized protein</fullName>
    </submittedName>
</protein>
<proteinExistence type="predicted"/>
<dbReference type="RefSeq" id="WP_311660154.1">
    <property type="nucleotide sequence ID" value="NZ_JAVREX010000013.1"/>
</dbReference>
<feature type="signal peptide" evidence="2">
    <location>
        <begin position="1"/>
        <end position="29"/>
    </location>
</feature>
<organism evidence="3 4">
    <name type="scientific">Streptomyces salyersiae</name>
    <dbReference type="NCBI Taxonomy" id="3075530"/>
    <lineage>
        <taxon>Bacteria</taxon>
        <taxon>Bacillati</taxon>
        <taxon>Actinomycetota</taxon>
        <taxon>Actinomycetes</taxon>
        <taxon>Kitasatosporales</taxon>
        <taxon>Streptomycetaceae</taxon>
        <taxon>Streptomyces</taxon>
    </lineage>
</organism>
<keyword evidence="2" id="KW-0732">Signal</keyword>